<dbReference type="InterPro" id="IPR014059">
    <property type="entry name" value="TraI/TrwC_relax"/>
</dbReference>
<accession>A0A850H6M6</accession>
<sequence length="327" mass="35138">MVASVAALSSAAQASSYYEADDYYSEGGEAPSAWEGEGAKALGLTGEVDRAVFRKGLEGELPNGEVLGTMRDGERQHRPGWDMTFSAPKSVSIMAEVAGDRRLVAAHDKAVRTALGYIERHGAATRIRSGGEVRTVETGKLAIATFRHNTSRAQDPQLHTHSVILNATQDKSGAWRSVESLSFFRIYRDAGSIYRQALAQGARELGYQVRDGKDSMFELAAVPEKAIRAFSARGNQVEAALAERGKTRADATAAEKATLTLATREAKQEAGREQLVPGWRAQAEAAGFGEKERIATIAEAAQRAATMTAERGPSTRDRAEIAAREAV</sequence>
<organism evidence="3 4">
    <name type="scientific">Qipengyuania atrilutea</name>
    <dbReference type="NCBI Taxonomy" id="2744473"/>
    <lineage>
        <taxon>Bacteria</taxon>
        <taxon>Pseudomonadati</taxon>
        <taxon>Pseudomonadota</taxon>
        <taxon>Alphaproteobacteria</taxon>
        <taxon>Sphingomonadales</taxon>
        <taxon>Erythrobacteraceae</taxon>
        <taxon>Qipengyuania</taxon>
    </lineage>
</organism>
<protein>
    <submittedName>
        <fullName evidence="3">Relaxase domain-containing protein</fullName>
    </submittedName>
</protein>
<dbReference type="AlphaFoldDB" id="A0A850H6M6"/>
<comment type="caution">
    <text evidence="3">The sequence shown here is derived from an EMBL/GenBank/DDBJ whole genome shotgun (WGS) entry which is preliminary data.</text>
</comment>
<feature type="region of interest" description="Disordered" evidence="1">
    <location>
        <begin position="64"/>
        <end position="83"/>
    </location>
</feature>
<evidence type="ECO:0000313" key="4">
    <source>
        <dbReference type="Proteomes" id="UP000561438"/>
    </source>
</evidence>
<dbReference type="SUPFAM" id="SSF55464">
    <property type="entry name" value="Origin of replication-binding domain, RBD-like"/>
    <property type="match status" value="1"/>
</dbReference>
<reference evidence="3 4" key="1">
    <citation type="submission" date="2020-06" db="EMBL/GenBank/DDBJ databases">
        <title>Altererythrobacter sp. HHU K3-1.</title>
        <authorList>
            <person name="Zhang D."/>
            <person name="Xue H."/>
        </authorList>
    </citation>
    <scope>NUCLEOTIDE SEQUENCE [LARGE SCALE GENOMIC DNA]</scope>
    <source>
        <strain evidence="3 4">HHU K3-1</strain>
    </source>
</reference>
<feature type="compositionally biased region" description="Basic and acidic residues" evidence="1">
    <location>
        <begin position="71"/>
        <end position="80"/>
    </location>
</feature>
<gene>
    <name evidence="3" type="ORF">HUV48_14030</name>
</gene>
<evidence type="ECO:0000313" key="3">
    <source>
        <dbReference type="EMBL" id="NVD46127.1"/>
    </source>
</evidence>
<dbReference type="Pfam" id="PF08751">
    <property type="entry name" value="TrwC"/>
    <property type="match status" value="1"/>
</dbReference>
<evidence type="ECO:0000259" key="2">
    <source>
        <dbReference type="Pfam" id="PF08751"/>
    </source>
</evidence>
<dbReference type="InterPro" id="IPR014862">
    <property type="entry name" value="TrwC"/>
</dbReference>
<proteinExistence type="predicted"/>
<dbReference type="NCBIfam" id="NF041492">
    <property type="entry name" value="MobF"/>
    <property type="match status" value="1"/>
</dbReference>
<dbReference type="NCBIfam" id="TIGR02686">
    <property type="entry name" value="relax_trwC"/>
    <property type="match status" value="1"/>
</dbReference>
<name>A0A850H6M6_9SPHN</name>
<feature type="domain" description="TrwC relaxase" evidence="2">
    <location>
        <begin position="11"/>
        <end position="285"/>
    </location>
</feature>
<feature type="non-terminal residue" evidence="3">
    <location>
        <position position="327"/>
    </location>
</feature>
<keyword evidence="4" id="KW-1185">Reference proteome</keyword>
<dbReference type="EMBL" id="JABWGV010000009">
    <property type="protein sequence ID" value="NVD46127.1"/>
    <property type="molecule type" value="Genomic_DNA"/>
</dbReference>
<dbReference type="Proteomes" id="UP000561438">
    <property type="component" value="Unassembled WGS sequence"/>
</dbReference>
<evidence type="ECO:0000256" key="1">
    <source>
        <dbReference type="SAM" id="MobiDB-lite"/>
    </source>
</evidence>